<sequence length="111" mass="12423">MSSKPAGLDVLSAVGFLGEPVVVELVWDDDPEPCWRAGYVIGLVLPVEGVHEQAFLLMKNPGDEHPLDVYLSDIRSIRSIRSEARSFLRRLPIPPMFQSQPGFKEGERRHA</sequence>
<comment type="caution">
    <text evidence="1">The sequence shown here is derived from an EMBL/GenBank/DDBJ whole genome shotgun (WGS) entry which is preliminary data.</text>
</comment>
<name>U2ZRL6_AQUA1</name>
<organism evidence="1 2">
    <name type="scientific">Aquipseudomonas alcaligenes (strain ATCC 14909 / DSM 50342 / CCUG 1425 / JCM 20561 / NBRC 14159 / NCIMB 9945 / NCTC 10367 / 1577)</name>
    <name type="common">Pseudomonas alcaligenes</name>
    <dbReference type="NCBI Taxonomy" id="1215092"/>
    <lineage>
        <taxon>Bacteria</taxon>
        <taxon>Pseudomonadati</taxon>
        <taxon>Pseudomonadota</taxon>
        <taxon>Gammaproteobacteria</taxon>
        <taxon>Pseudomonadales</taxon>
        <taxon>Pseudomonadaceae</taxon>
        <taxon>Aquipseudomonas</taxon>
    </lineage>
</organism>
<evidence type="ECO:0000313" key="2">
    <source>
        <dbReference type="Proteomes" id="UP000016560"/>
    </source>
</evidence>
<keyword evidence="2" id="KW-1185">Reference proteome</keyword>
<dbReference type="EMBL" id="BATI01000033">
    <property type="protein sequence ID" value="GAD64080.1"/>
    <property type="molecule type" value="Genomic_DNA"/>
</dbReference>
<evidence type="ECO:0000313" key="1">
    <source>
        <dbReference type="EMBL" id="GAD64080.1"/>
    </source>
</evidence>
<gene>
    <name evidence="1" type="ORF">PA6_033_00060</name>
</gene>
<dbReference type="OrthoDB" id="6993157at2"/>
<dbReference type="AlphaFoldDB" id="U2ZRL6"/>
<reference evidence="1" key="1">
    <citation type="submission" date="2024-09" db="EMBL/GenBank/DDBJ databases">
        <title>Whole genome shotgun sequence of Pseudomonas alcaligenes NBRC 14159.</title>
        <authorList>
            <person name="Yoshida I."/>
            <person name="Hosoyama A."/>
            <person name="Tsuchikane K."/>
            <person name="Noguchi M."/>
            <person name="Hirakata S."/>
            <person name="Ando Y."/>
            <person name="Ohji S."/>
            <person name="Yamazoe A."/>
            <person name="Yamazaki S."/>
            <person name="Fujita N."/>
        </authorList>
    </citation>
    <scope>NUCLEOTIDE SEQUENCE</scope>
    <source>
        <strain evidence="1">NBRC 14159</strain>
    </source>
</reference>
<dbReference type="RefSeq" id="WP_021702162.1">
    <property type="nucleotide sequence ID" value="NZ_BATI01000033.1"/>
</dbReference>
<proteinExistence type="predicted"/>
<dbReference type="Proteomes" id="UP000016560">
    <property type="component" value="Unassembled WGS sequence"/>
</dbReference>
<protein>
    <submittedName>
        <fullName evidence="1">Uncharacterized protein</fullName>
    </submittedName>
</protein>
<accession>U2ZRL6</accession>